<evidence type="ECO:0000313" key="2">
    <source>
        <dbReference type="Proteomes" id="UP000046395"/>
    </source>
</evidence>
<sequence>MAWHTCIRAVQGQCFPDELRLLRLGKDFPRKSRFCRLSPFLDMRDMIRVGGRMDEAVMNYEAKHPPILTSRHYLTNLLIRQVHAQNCHAGIESTLNLVRAQAWIVDGRAVVRRVLGECTICRRYRSNPSLPKMAPLPPSCLERPPAPFARVGMDFMGPIMVTCRRSQVKRWICLFTCMAIRAVHMEICYSLDVSSFLSTFRRFMSRRGPPSDCYSDNGMNFRAAARILSHEEQPLDPIKIASFMTSH</sequence>
<dbReference type="STRING" id="70415.A0A5S6QFX6"/>
<dbReference type="InterPro" id="IPR036397">
    <property type="entry name" value="RNaseH_sf"/>
</dbReference>
<feature type="domain" description="Integrase zinc-binding" evidence="1">
    <location>
        <begin position="74"/>
        <end position="126"/>
    </location>
</feature>
<dbReference type="InterPro" id="IPR041588">
    <property type="entry name" value="Integrase_H2C2"/>
</dbReference>
<dbReference type="WBParaSite" id="TMUE_2000006089.1">
    <property type="protein sequence ID" value="TMUE_2000006089.1"/>
    <property type="gene ID" value="WBGene00299469"/>
</dbReference>
<name>A0A5S6QFX6_TRIMR</name>
<organism evidence="2 3">
    <name type="scientific">Trichuris muris</name>
    <name type="common">Mouse whipworm</name>
    <dbReference type="NCBI Taxonomy" id="70415"/>
    <lineage>
        <taxon>Eukaryota</taxon>
        <taxon>Metazoa</taxon>
        <taxon>Ecdysozoa</taxon>
        <taxon>Nematoda</taxon>
        <taxon>Enoplea</taxon>
        <taxon>Dorylaimia</taxon>
        <taxon>Trichinellida</taxon>
        <taxon>Trichuridae</taxon>
        <taxon>Trichuris</taxon>
    </lineage>
</organism>
<reference evidence="3" key="1">
    <citation type="submission" date="2019-12" db="UniProtKB">
        <authorList>
            <consortium name="WormBaseParasite"/>
        </authorList>
    </citation>
    <scope>IDENTIFICATION</scope>
</reference>
<dbReference type="GO" id="GO:0003676">
    <property type="term" value="F:nucleic acid binding"/>
    <property type="evidence" value="ECO:0007669"/>
    <property type="project" value="InterPro"/>
</dbReference>
<dbReference type="InterPro" id="IPR012337">
    <property type="entry name" value="RNaseH-like_sf"/>
</dbReference>
<evidence type="ECO:0000313" key="3">
    <source>
        <dbReference type="WBParaSite" id="TMUE_2000006089.1"/>
    </source>
</evidence>
<evidence type="ECO:0000259" key="1">
    <source>
        <dbReference type="Pfam" id="PF17921"/>
    </source>
</evidence>
<dbReference type="PANTHER" id="PTHR47331">
    <property type="entry name" value="PHD-TYPE DOMAIN-CONTAINING PROTEIN"/>
    <property type="match status" value="1"/>
</dbReference>
<protein>
    <submittedName>
        <fullName evidence="3">Integrase_H2C2 domain-containing protein</fullName>
    </submittedName>
</protein>
<dbReference type="Proteomes" id="UP000046395">
    <property type="component" value="Unassembled WGS sequence"/>
</dbReference>
<dbReference type="Pfam" id="PF17921">
    <property type="entry name" value="Integrase_H2C2"/>
    <property type="match status" value="1"/>
</dbReference>
<proteinExistence type="predicted"/>
<dbReference type="PANTHER" id="PTHR47331:SF2">
    <property type="match status" value="1"/>
</dbReference>
<accession>A0A5S6QFX6</accession>
<dbReference type="SUPFAM" id="SSF53098">
    <property type="entry name" value="Ribonuclease H-like"/>
    <property type="match status" value="1"/>
</dbReference>
<dbReference type="Gene3D" id="3.30.420.10">
    <property type="entry name" value="Ribonuclease H-like superfamily/Ribonuclease H"/>
    <property type="match status" value="1"/>
</dbReference>
<dbReference type="AlphaFoldDB" id="A0A5S6QFX6"/>
<keyword evidence="2" id="KW-1185">Reference proteome</keyword>